<proteinExistence type="predicted"/>
<name>A0A1G9GWX4_9RHOB</name>
<evidence type="ECO:0000313" key="1">
    <source>
        <dbReference type="EMBL" id="SDL05178.1"/>
    </source>
</evidence>
<dbReference type="EMBL" id="FNFV01000009">
    <property type="protein sequence ID" value="SDL05178.1"/>
    <property type="molecule type" value="Genomic_DNA"/>
</dbReference>
<dbReference type="STRING" id="990712.SAMN05216257_10949"/>
<protein>
    <submittedName>
        <fullName evidence="1">Uncharacterized protein</fullName>
    </submittedName>
</protein>
<gene>
    <name evidence="1" type="ORF">SAMN05216257_10949</name>
</gene>
<accession>A0A1G9GWX4</accession>
<reference evidence="2" key="1">
    <citation type="submission" date="2016-10" db="EMBL/GenBank/DDBJ databases">
        <authorList>
            <person name="Varghese N."/>
            <person name="Submissions S."/>
        </authorList>
    </citation>
    <scope>NUCLEOTIDE SEQUENCE [LARGE SCALE GENOMIC DNA]</scope>
    <source>
        <strain evidence="2">CGMCC 1.10789</strain>
    </source>
</reference>
<evidence type="ECO:0000313" key="2">
    <source>
        <dbReference type="Proteomes" id="UP000199328"/>
    </source>
</evidence>
<dbReference type="Proteomes" id="UP000199328">
    <property type="component" value="Unassembled WGS sequence"/>
</dbReference>
<dbReference type="OrthoDB" id="7358383at2"/>
<dbReference type="AlphaFoldDB" id="A0A1G9GWX4"/>
<sequence>MTNTTDAASAAANTPGLPDDTRRLIEIEDAIAKIRTQIATADLARQRTARPIDPDWFHRARTALRHLNRERAEIVARQGGRRRRERLKDTIIAVLRERHDSAAWTAVLAEARARLEREEAC</sequence>
<keyword evidence="2" id="KW-1185">Reference proteome</keyword>
<dbReference type="RefSeq" id="WP_092501228.1">
    <property type="nucleotide sequence ID" value="NZ_FNFV01000009.1"/>
</dbReference>
<organism evidence="1 2">
    <name type="scientific">Meinhardsimonia xiamenensis</name>
    <dbReference type="NCBI Taxonomy" id="990712"/>
    <lineage>
        <taxon>Bacteria</taxon>
        <taxon>Pseudomonadati</taxon>
        <taxon>Pseudomonadota</taxon>
        <taxon>Alphaproteobacteria</taxon>
        <taxon>Rhodobacterales</taxon>
        <taxon>Paracoccaceae</taxon>
        <taxon>Meinhardsimonia</taxon>
    </lineage>
</organism>